<feature type="transmembrane region" description="Helical" evidence="7">
    <location>
        <begin position="138"/>
        <end position="162"/>
    </location>
</feature>
<evidence type="ECO:0000256" key="4">
    <source>
        <dbReference type="ARBA" id="ARBA00022989"/>
    </source>
</evidence>
<comment type="caution">
    <text evidence="9">The sequence shown here is derived from an EMBL/GenBank/DDBJ whole genome shotgun (WGS) entry which is preliminary data.</text>
</comment>
<name>A0A4Z2H5L4_9TELE</name>
<feature type="transmembrane region" description="Helical" evidence="7">
    <location>
        <begin position="114"/>
        <end position="132"/>
    </location>
</feature>
<keyword evidence="3 7" id="KW-0812">Transmembrane</keyword>
<organism evidence="9 10">
    <name type="scientific">Liparis tanakae</name>
    <name type="common">Tanaka's snailfish</name>
    <dbReference type="NCBI Taxonomy" id="230148"/>
    <lineage>
        <taxon>Eukaryota</taxon>
        <taxon>Metazoa</taxon>
        <taxon>Chordata</taxon>
        <taxon>Craniata</taxon>
        <taxon>Vertebrata</taxon>
        <taxon>Euteleostomi</taxon>
        <taxon>Actinopterygii</taxon>
        <taxon>Neopterygii</taxon>
        <taxon>Teleostei</taxon>
        <taxon>Neoteleostei</taxon>
        <taxon>Acanthomorphata</taxon>
        <taxon>Eupercaria</taxon>
        <taxon>Perciformes</taxon>
        <taxon>Cottioidei</taxon>
        <taxon>Cottales</taxon>
        <taxon>Liparidae</taxon>
        <taxon>Liparis</taxon>
    </lineage>
</organism>
<feature type="transmembrane region" description="Helical" evidence="7">
    <location>
        <begin position="212"/>
        <end position="230"/>
    </location>
</feature>
<feature type="domain" description="Ammonium transporter AmtB-like" evidence="8">
    <location>
        <begin position="166"/>
        <end position="233"/>
    </location>
</feature>
<dbReference type="EMBL" id="SRLO01000340">
    <property type="protein sequence ID" value="TNN60124.1"/>
    <property type="molecule type" value="Genomic_DNA"/>
</dbReference>
<dbReference type="Proteomes" id="UP000314294">
    <property type="component" value="Unassembled WGS sequence"/>
</dbReference>
<comment type="subcellular location">
    <subcellularLocation>
        <location evidence="1">Membrane</location>
        <topology evidence="1">Multi-pass membrane protein</topology>
    </subcellularLocation>
</comment>
<evidence type="ECO:0000256" key="7">
    <source>
        <dbReference type="SAM" id="Phobius"/>
    </source>
</evidence>
<dbReference type="InterPro" id="IPR002229">
    <property type="entry name" value="RhesusRHD"/>
</dbReference>
<dbReference type="PANTHER" id="PTHR11730:SF120">
    <property type="entry name" value="RH BLOOD GROUP, D ANTIGEN"/>
    <property type="match status" value="1"/>
</dbReference>
<dbReference type="PANTHER" id="PTHR11730">
    <property type="entry name" value="AMMONIUM TRANSPORTER"/>
    <property type="match status" value="1"/>
</dbReference>
<feature type="transmembrane region" description="Helical" evidence="7">
    <location>
        <begin position="55"/>
        <end position="75"/>
    </location>
</feature>
<evidence type="ECO:0000256" key="2">
    <source>
        <dbReference type="ARBA" id="ARBA00011036"/>
    </source>
</evidence>
<dbReference type="SUPFAM" id="SSF111352">
    <property type="entry name" value="Ammonium transporter"/>
    <property type="match status" value="1"/>
</dbReference>
<proteinExistence type="inferred from homology"/>
<dbReference type="GO" id="GO:0005886">
    <property type="term" value="C:plasma membrane"/>
    <property type="evidence" value="ECO:0007669"/>
    <property type="project" value="InterPro"/>
</dbReference>
<comment type="function">
    <text evidence="6">Functions as an ammonia transporter. May play a role in the elimination of ammonia in the gill.</text>
</comment>
<dbReference type="InterPro" id="IPR024041">
    <property type="entry name" value="NH4_transpt_AmtB-like_dom"/>
</dbReference>
<evidence type="ECO:0000256" key="3">
    <source>
        <dbReference type="ARBA" id="ARBA00022692"/>
    </source>
</evidence>
<evidence type="ECO:0000259" key="8">
    <source>
        <dbReference type="Pfam" id="PF00909"/>
    </source>
</evidence>
<dbReference type="GO" id="GO:0097272">
    <property type="term" value="P:ammonium homeostasis"/>
    <property type="evidence" value="ECO:0007669"/>
    <property type="project" value="TreeGrafter"/>
</dbReference>
<keyword evidence="10" id="KW-1185">Reference proteome</keyword>
<dbReference type="Pfam" id="PF00909">
    <property type="entry name" value="Ammonium_transp"/>
    <property type="match status" value="2"/>
</dbReference>
<feature type="transmembrane region" description="Helical" evidence="7">
    <location>
        <begin position="174"/>
        <end position="192"/>
    </location>
</feature>
<evidence type="ECO:0000256" key="6">
    <source>
        <dbReference type="ARBA" id="ARBA00025220"/>
    </source>
</evidence>
<evidence type="ECO:0000313" key="9">
    <source>
        <dbReference type="EMBL" id="TNN60124.1"/>
    </source>
</evidence>
<evidence type="ECO:0000256" key="1">
    <source>
        <dbReference type="ARBA" id="ARBA00004141"/>
    </source>
</evidence>
<keyword evidence="5 7" id="KW-0472">Membrane</keyword>
<gene>
    <name evidence="9" type="primary">rhbg_1</name>
    <name evidence="9" type="ORF">EYF80_029676</name>
</gene>
<protein>
    <submittedName>
        <fullName evidence="9">Ammonium transporter Rh type B</fullName>
    </submittedName>
</protein>
<sequence>MAPRYAPSLRSRLAPLLLSLQIGFIVIYALYIEIGSNTKADGTTSISSYPEFQDVNVMVILGFGFLGTFLVRYGYSATGFNLLVAVMATQWAVILNGMELWYYRGKIRVDLRSLVVAEMCAASALISIGALLGKTNPVHLVLIALVEVSGFILNRWLLQTLLMPFEKEKFDRQAGLFSMLGSVFLWMFWPSFNSVLVDHRSPGRKLGAVCSTYLALAVSAVTAAAVSVLSSPKGKLHPVL</sequence>
<feature type="transmembrane region" description="Helical" evidence="7">
    <location>
        <begin position="81"/>
        <end position="102"/>
    </location>
</feature>
<dbReference type="PRINTS" id="PR00342">
    <property type="entry name" value="RHESUSRHD"/>
</dbReference>
<feature type="transmembrane region" description="Helical" evidence="7">
    <location>
        <begin position="13"/>
        <end position="34"/>
    </location>
</feature>
<dbReference type="OrthoDB" id="8884035at2759"/>
<dbReference type="GO" id="GO:0008519">
    <property type="term" value="F:ammonium channel activity"/>
    <property type="evidence" value="ECO:0007669"/>
    <property type="project" value="InterPro"/>
</dbReference>
<evidence type="ECO:0000313" key="10">
    <source>
        <dbReference type="Proteomes" id="UP000314294"/>
    </source>
</evidence>
<dbReference type="Gene3D" id="1.10.3430.10">
    <property type="entry name" value="Ammonium transporter AmtB like domains"/>
    <property type="match status" value="2"/>
</dbReference>
<dbReference type="AlphaFoldDB" id="A0A4Z2H5L4"/>
<accession>A0A4Z2H5L4</accession>
<comment type="similarity">
    <text evidence="2">Belongs to the ammonium transporter (TC 2.A.49) family. Rh subfamily.</text>
</comment>
<keyword evidence="4 7" id="KW-1133">Transmembrane helix</keyword>
<reference evidence="9 10" key="1">
    <citation type="submission" date="2019-03" db="EMBL/GenBank/DDBJ databases">
        <title>First draft genome of Liparis tanakae, snailfish: a comprehensive survey of snailfish specific genes.</title>
        <authorList>
            <person name="Kim W."/>
            <person name="Song I."/>
            <person name="Jeong J.-H."/>
            <person name="Kim D."/>
            <person name="Kim S."/>
            <person name="Ryu S."/>
            <person name="Song J.Y."/>
            <person name="Lee S.K."/>
        </authorList>
    </citation>
    <scope>NUCLEOTIDE SEQUENCE [LARGE SCALE GENOMIC DNA]</scope>
    <source>
        <tissue evidence="9">Muscle</tissue>
    </source>
</reference>
<dbReference type="InterPro" id="IPR029020">
    <property type="entry name" value="Ammonium/urea_transptr"/>
</dbReference>
<evidence type="ECO:0000256" key="5">
    <source>
        <dbReference type="ARBA" id="ARBA00023136"/>
    </source>
</evidence>
<feature type="domain" description="Ammonium transporter AmtB-like" evidence="8">
    <location>
        <begin position="27"/>
        <end position="146"/>
    </location>
</feature>